<name>A0A9D2ADA1_9FIRM</name>
<evidence type="ECO:0000256" key="3">
    <source>
        <dbReference type="ARBA" id="ARBA00023014"/>
    </source>
</evidence>
<accession>A0A9D2ADA1</accession>
<reference evidence="5" key="2">
    <citation type="submission" date="2021-04" db="EMBL/GenBank/DDBJ databases">
        <authorList>
            <person name="Gilroy R."/>
        </authorList>
    </citation>
    <scope>NUCLEOTIDE SEQUENCE</scope>
    <source>
        <strain evidence="5">2239</strain>
    </source>
</reference>
<evidence type="ECO:0000313" key="5">
    <source>
        <dbReference type="EMBL" id="HIX04705.1"/>
    </source>
</evidence>
<keyword evidence="1" id="KW-0479">Metal-binding</keyword>
<evidence type="ECO:0000256" key="1">
    <source>
        <dbReference type="ARBA" id="ARBA00022723"/>
    </source>
</evidence>
<proteinExistence type="predicted"/>
<dbReference type="GO" id="GO:0046872">
    <property type="term" value="F:metal ion binding"/>
    <property type="evidence" value="ECO:0007669"/>
    <property type="project" value="UniProtKB-KW"/>
</dbReference>
<dbReference type="Proteomes" id="UP000824193">
    <property type="component" value="Unassembled WGS sequence"/>
</dbReference>
<dbReference type="InterPro" id="IPR017900">
    <property type="entry name" value="4Fe4S_Fe_S_CS"/>
</dbReference>
<dbReference type="SUPFAM" id="SSF54862">
    <property type="entry name" value="4Fe-4S ferredoxins"/>
    <property type="match status" value="1"/>
</dbReference>
<sequence>MSPIKAVKAAYFSSSGGTKRAAMLLCEQFGLPVESIDCTCPPAKLPTVIPVAKDELLVLALPVYGGFGPRVEGLFSQLRGQGGPCVILAAYGNRDYENALAAAARQMSGQGFVCVGGMACITPHVFAPSLGAGRPDGEDMPAFAAFAQKVMAACEQEPLCPTALLGDADAPRKPLRPIGRSRDKERCNHCGRCVRACPAGALNELLEVDSTKCVNCLVCRFSCPTYAWQFDISQTKAWLEENFSARRAVEWFA</sequence>
<comment type="caution">
    <text evidence="5">The sequence shown here is derived from an EMBL/GenBank/DDBJ whole genome shotgun (WGS) entry which is preliminary data.</text>
</comment>
<feature type="domain" description="4Fe-4S ferredoxin-type" evidence="4">
    <location>
        <begin position="209"/>
        <end position="233"/>
    </location>
</feature>
<dbReference type="InterPro" id="IPR029039">
    <property type="entry name" value="Flavoprotein-like_sf"/>
</dbReference>
<evidence type="ECO:0000256" key="2">
    <source>
        <dbReference type="ARBA" id="ARBA00023004"/>
    </source>
</evidence>
<dbReference type="PROSITE" id="PS51379">
    <property type="entry name" value="4FE4S_FER_2"/>
    <property type="match status" value="2"/>
</dbReference>
<keyword evidence="3" id="KW-0411">Iron-sulfur</keyword>
<gene>
    <name evidence="5" type="ORF">H9865_01145</name>
</gene>
<dbReference type="SUPFAM" id="SSF52218">
    <property type="entry name" value="Flavoproteins"/>
    <property type="match status" value="1"/>
</dbReference>
<evidence type="ECO:0000259" key="4">
    <source>
        <dbReference type="PROSITE" id="PS51379"/>
    </source>
</evidence>
<evidence type="ECO:0000313" key="6">
    <source>
        <dbReference type="Proteomes" id="UP000824193"/>
    </source>
</evidence>
<dbReference type="PROSITE" id="PS00198">
    <property type="entry name" value="4FE4S_FER_1"/>
    <property type="match status" value="1"/>
</dbReference>
<protein>
    <submittedName>
        <fullName evidence="5">4Fe-4S binding protein</fullName>
    </submittedName>
</protein>
<keyword evidence="2" id="KW-0408">Iron</keyword>
<dbReference type="EMBL" id="DXFW01000003">
    <property type="protein sequence ID" value="HIX04705.1"/>
    <property type="molecule type" value="Genomic_DNA"/>
</dbReference>
<dbReference type="GO" id="GO:0051536">
    <property type="term" value="F:iron-sulfur cluster binding"/>
    <property type="evidence" value="ECO:0007669"/>
    <property type="project" value="UniProtKB-KW"/>
</dbReference>
<dbReference type="InterPro" id="IPR017896">
    <property type="entry name" value="4Fe4S_Fe-S-bd"/>
</dbReference>
<dbReference type="Gene3D" id="3.30.70.20">
    <property type="match status" value="1"/>
</dbReference>
<dbReference type="Pfam" id="PF12837">
    <property type="entry name" value="Fer4_6"/>
    <property type="match status" value="1"/>
</dbReference>
<feature type="domain" description="4Fe-4S ferredoxin-type" evidence="4">
    <location>
        <begin position="178"/>
        <end position="208"/>
    </location>
</feature>
<reference evidence="5" key="1">
    <citation type="journal article" date="2021" name="PeerJ">
        <title>Extensive microbial diversity within the chicken gut microbiome revealed by metagenomics and culture.</title>
        <authorList>
            <person name="Gilroy R."/>
            <person name="Ravi A."/>
            <person name="Getino M."/>
            <person name="Pursley I."/>
            <person name="Horton D.L."/>
            <person name="Alikhan N.F."/>
            <person name="Baker D."/>
            <person name="Gharbi K."/>
            <person name="Hall N."/>
            <person name="Watson M."/>
            <person name="Adriaenssens E.M."/>
            <person name="Foster-Nyarko E."/>
            <person name="Jarju S."/>
            <person name="Secka A."/>
            <person name="Antonio M."/>
            <person name="Oren A."/>
            <person name="Chaudhuri R.R."/>
            <person name="La Ragione R."/>
            <person name="Hildebrand F."/>
            <person name="Pallen M.J."/>
        </authorList>
    </citation>
    <scope>NUCLEOTIDE SEQUENCE</scope>
    <source>
        <strain evidence="5">2239</strain>
    </source>
</reference>
<dbReference type="AlphaFoldDB" id="A0A9D2ADA1"/>
<organism evidence="5 6">
    <name type="scientific">Candidatus Allofournierella pullicola</name>
    <dbReference type="NCBI Taxonomy" id="2838596"/>
    <lineage>
        <taxon>Bacteria</taxon>
        <taxon>Bacillati</taxon>
        <taxon>Bacillota</taxon>
        <taxon>Clostridia</taxon>
        <taxon>Eubacteriales</taxon>
        <taxon>Oscillospiraceae</taxon>
        <taxon>Allofournierella</taxon>
    </lineage>
</organism>